<proteinExistence type="predicted"/>
<protein>
    <submittedName>
        <fullName evidence="1">Uncharacterized protein</fullName>
    </submittedName>
</protein>
<reference evidence="1" key="2">
    <citation type="journal article" date="2022" name="New Phytol.">
        <title>Evolutionary transition to the ectomycorrhizal habit in the genomes of a hyperdiverse lineage of mushroom-forming fungi.</title>
        <authorList>
            <person name="Looney B."/>
            <person name="Miyauchi S."/>
            <person name="Morin E."/>
            <person name="Drula E."/>
            <person name="Courty P.E."/>
            <person name="Kohler A."/>
            <person name="Kuo A."/>
            <person name="LaButti K."/>
            <person name="Pangilinan J."/>
            <person name="Lipzen A."/>
            <person name="Riley R."/>
            <person name="Andreopoulos W."/>
            <person name="He G."/>
            <person name="Johnson J."/>
            <person name="Nolan M."/>
            <person name="Tritt A."/>
            <person name="Barry K.W."/>
            <person name="Grigoriev I.V."/>
            <person name="Nagy L.G."/>
            <person name="Hibbett D."/>
            <person name="Henrissat B."/>
            <person name="Matheny P.B."/>
            <person name="Labbe J."/>
            <person name="Martin F.M."/>
        </authorList>
    </citation>
    <scope>NUCLEOTIDE SEQUENCE</scope>
    <source>
        <strain evidence="1">EC-137</strain>
    </source>
</reference>
<evidence type="ECO:0000313" key="2">
    <source>
        <dbReference type="Proteomes" id="UP000814128"/>
    </source>
</evidence>
<organism evidence="1 2">
    <name type="scientific">Vararia minispora EC-137</name>
    <dbReference type="NCBI Taxonomy" id="1314806"/>
    <lineage>
        <taxon>Eukaryota</taxon>
        <taxon>Fungi</taxon>
        <taxon>Dikarya</taxon>
        <taxon>Basidiomycota</taxon>
        <taxon>Agaricomycotina</taxon>
        <taxon>Agaricomycetes</taxon>
        <taxon>Russulales</taxon>
        <taxon>Lachnocladiaceae</taxon>
        <taxon>Vararia</taxon>
    </lineage>
</organism>
<sequence length="416" mass="46055">MDDETGNRALGLHSSIQLVDRTALILVFNPATTTTRFPDPLSHMLPALQQPPRACHLDLLLHAVRRGVMPSASFIAQCQAILENTAAPALQTLVHPTHLFGGATLPNFVHWEVYSIQVPHNIGGDRPPPDLYTLSRLGFPPSATPFLSMPITTLKLGHDLRWPASRTVVPDVLADPPMLQPRAVCLLSLHTLRSNGFPVPGIGFPVLYNLVFPTRAAVRLRYVIGSIEPITTVIRPLLVQLPSVGPRAHVVCCRTSHGARDPKEQSAPWDITIRFTADAPLSSFNPSALIGDLELSAFLRAHASALMKMLTLFLLSRPAFAGRIHTLHIDPRRLRLQCRRTSSPHAFPRRPDTVSPGDRVPETFFVDMREIALEGDKTRRWKRRKIQKLRVAKGAVEKDMLEILQAIVEVAVNARS</sequence>
<keyword evidence="2" id="KW-1185">Reference proteome</keyword>
<comment type="caution">
    <text evidence="1">The sequence shown here is derived from an EMBL/GenBank/DDBJ whole genome shotgun (WGS) entry which is preliminary data.</text>
</comment>
<accession>A0ACB8QYS1</accession>
<reference evidence="1" key="1">
    <citation type="submission" date="2021-02" db="EMBL/GenBank/DDBJ databases">
        <authorList>
            <consortium name="DOE Joint Genome Institute"/>
            <person name="Ahrendt S."/>
            <person name="Looney B.P."/>
            <person name="Miyauchi S."/>
            <person name="Morin E."/>
            <person name="Drula E."/>
            <person name="Courty P.E."/>
            <person name="Chicoki N."/>
            <person name="Fauchery L."/>
            <person name="Kohler A."/>
            <person name="Kuo A."/>
            <person name="Labutti K."/>
            <person name="Pangilinan J."/>
            <person name="Lipzen A."/>
            <person name="Riley R."/>
            <person name="Andreopoulos W."/>
            <person name="He G."/>
            <person name="Johnson J."/>
            <person name="Barry K.W."/>
            <person name="Grigoriev I.V."/>
            <person name="Nagy L."/>
            <person name="Hibbett D."/>
            <person name="Henrissat B."/>
            <person name="Matheny P.B."/>
            <person name="Labbe J."/>
            <person name="Martin F."/>
        </authorList>
    </citation>
    <scope>NUCLEOTIDE SEQUENCE</scope>
    <source>
        <strain evidence="1">EC-137</strain>
    </source>
</reference>
<gene>
    <name evidence="1" type="ORF">K488DRAFT_81617</name>
</gene>
<evidence type="ECO:0000313" key="1">
    <source>
        <dbReference type="EMBL" id="KAI0036873.1"/>
    </source>
</evidence>
<dbReference type="Proteomes" id="UP000814128">
    <property type="component" value="Unassembled WGS sequence"/>
</dbReference>
<name>A0ACB8QYS1_9AGAM</name>
<dbReference type="EMBL" id="MU273467">
    <property type="protein sequence ID" value="KAI0036873.1"/>
    <property type="molecule type" value="Genomic_DNA"/>
</dbReference>